<protein>
    <recommendedName>
        <fullName evidence="6">Fe2OG dioxygenase domain-containing protein</fullName>
    </recommendedName>
</protein>
<dbReference type="OrthoDB" id="288590at2759"/>
<keyword evidence="2 5" id="KW-0479">Metal-binding</keyword>
<dbReference type="InterPro" id="IPR044861">
    <property type="entry name" value="IPNS-like_FE2OG_OXY"/>
</dbReference>
<keyword evidence="8" id="KW-1185">Reference proteome</keyword>
<dbReference type="SUPFAM" id="SSF51197">
    <property type="entry name" value="Clavaminate synthase-like"/>
    <property type="match status" value="1"/>
</dbReference>
<evidence type="ECO:0000256" key="3">
    <source>
        <dbReference type="ARBA" id="ARBA00023002"/>
    </source>
</evidence>
<dbReference type="PANTHER" id="PTHR10209">
    <property type="entry name" value="OXIDOREDUCTASE, 2OG-FE II OXYGENASE FAMILY PROTEIN"/>
    <property type="match status" value="1"/>
</dbReference>
<dbReference type="PANTHER" id="PTHR10209:SF885">
    <property type="entry name" value="2OG-FE(II) OXYGENASE FAMILY, PUTATIVE (AFU_ORTHOLOGUE AFUA_2G00750)-RELATED"/>
    <property type="match status" value="1"/>
</dbReference>
<dbReference type="InterPro" id="IPR005123">
    <property type="entry name" value="Oxoglu/Fe-dep_dioxygenase_dom"/>
</dbReference>
<evidence type="ECO:0000256" key="1">
    <source>
        <dbReference type="ARBA" id="ARBA00008056"/>
    </source>
</evidence>
<reference evidence="7 8" key="1">
    <citation type="journal article" date="2020" name="ISME J.">
        <title>Uncovering the hidden diversity of litter-decomposition mechanisms in mushroom-forming fungi.</title>
        <authorList>
            <person name="Floudas D."/>
            <person name="Bentzer J."/>
            <person name="Ahren D."/>
            <person name="Johansson T."/>
            <person name="Persson P."/>
            <person name="Tunlid A."/>
        </authorList>
    </citation>
    <scope>NUCLEOTIDE SEQUENCE [LARGE SCALE GENOMIC DNA]</scope>
    <source>
        <strain evidence="7 8">CBS 101986</strain>
    </source>
</reference>
<evidence type="ECO:0000313" key="7">
    <source>
        <dbReference type="EMBL" id="KAF5328695.1"/>
    </source>
</evidence>
<dbReference type="Proteomes" id="UP000567179">
    <property type="component" value="Unassembled WGS sequence"/>
</dbReference>
<feature type="domain" description="Fe2OG dioxygenase" evidence="6">
    <location>
        <begin position="217"/>
        <end position="324"/>
    </location>
</feature>
<evidence type="ECO:0000256" key="2">
    <source>
        <dbReference type="ARBA" id="ARBA00022723"/>
    </source>
</evidence>
<sequence length="408" mass="44903">MSTTTTATAVAGTLNTFEVSAAPTASAPPSGAGSGPDFSSIPILDYTLLSTPTGKAQFLTQLRHALINVGFLYLQHPPVSPTVVSALTHEHIPALFALPQEAKDAVSMRNSEHFLGYSKLGAELTKGKVDRREQWDIATRHECRWREGRGDPEHWRLWGPSQWPSETLLPTFRPIFESYLVQVERLSYEFASLISEAFGLGTHGLDRFYDDMTGRTMQHRAKVVKYPAVKQGEEGQGVGPHYDAGFLTFLLQASPHRGLQVQNLAGEWIDAPPIPDTFVVNIGKALEFVTGGLARATSHRVVSPQSAPGEEATPRYSVPFFQNIGLDVRLGEHVLEFPPEILALRNARGNVAKTDSVNFSEFDREPSGKVNLIGRVKSHPDVAQMHYPELFKQYFPDGLPESGRGSAY</sequence>
<gene>
    <name evidence="7" type="ORF">D9619_011483</name>
</gene>
<organism evidence="7 8">
    <name type="scientific">Psilocybe cf. subviscida</name>
    <dbReference type="NCBI Taxonomy" id="2480587"/>
    <lineage>
        <taxon>Eukaryota</taxon>
        <taxon>Fungi</taxon>
        <taxon>Dikarya</taxon>
        <taxon>Basidiomycota</taxon>
        <taxon>Agaricomycotina</taxon>
        <taxon>Agaricomycetes</taxon>
        <taxon>Agaricomycetidae</taxon>
        <taxon>Agaricales</taxon>
        <taxon>Agaricineae</taxon>
        <taxon>Strophariaceae</taxon>
        <taxon>Psilocybe</taxon>
    </lineage>
</organism>
<comment type="similarity">
    <text evidence="1 5">Belongs to the iron/ascorbate-dependent oxidoreductase family.</text>
</comment>
<keyword evidence="3 5" id="KW-0560">Oxidoreductase</keyword>
<proteinExistence type="inferred from homology"/>
<evidence type="ECO:0000256" key="5">
    <source>
        <dbReference type="RuleBase" id="RU003682"/>
    </source>
</evidence>
<dbReference type="InterPro" id="IPR027443">
    <property type="entry name" value="IPNS-like_sf"/>
</dbReference>
<comment type="caution">
    <text evidence="7">The sequence shown here is derived from an EMBL/GenBank/DDBJ whole genome shotgun (WGS) entry which is preliminary data.</text>
</comment>
<dbReference type="AlphaFoldDB" id="A0A8H5BSS8"/>
<dbReference type="InterPro" id="IPR026992">
    <property type="entry name" value="DIOX_N"/>
</dbReference>
<accession>A0A8H5BSS8</accession>
<dbReference type="EMBL" id="JAACJJ010000003">
    <property type="protein sequence ID" value="KAF5328695.1"/>
    <property type="molecule type" value="Genomic_DNA"/>
</dbReference>
<dbReference type="Gene3D" id="2.60.120.330">
    <property type="entry name" value="B-lactam Antibiotic, Isopenicillin N Synthase, Chain"/>
    <property type="match status" value="1"/>
</dbReference>
<evidence type="ECO:0000259" key="6">
    <source>
        <dbReference type="PROSITE" id="PS51471"/>
    </source>
</evidence>
<dbReference type="GO" id="GO:0046872">
    <property type="term" value="F:metal ion binding"/>
    <property type="evidence" value="ECO:0007669"/>
    <property type="project" value="UniProtKB-KW"/>
</dbReference>
<keyword evidence="4 5" id="KW-0408">Iron</keyword>
<dbReference type="Pfam" id="PF03171">
    <property type="entry name" value="2OG-FeII_Oxy"/>
    <property type="match status" value="1"/>
</dbReference>
<dbReference type="GO" id="GO:0016491">
    <property type="term" value="F:oxidoreductase activity"/>
    <property type="evidence" value="ECO:0007669"/>
    <property type="project" value="UniProtKB-KW"/>
</dbReference>
<dbReference type="Pfam" id="PF14226">
    <property type="entry name" value="DIOX_N"/>
    <property type="match status" value="1"/>
</dbReference>
<evidence type="ECO:0000256" key="4">
    <source>
        <dbReference type="ARBA" id="ARBA00023004"/>
    </source>
</evidence>
<dbReference type="PROSITE" id="PS51471">
    <property type="entry name" value="FE2OG_OXY"/>
    <property type="match status" value="1"/>
</dbReference>
<name>A0A8H5BSS8_9AGAR</name>
<evidence type="ECO:0000313" key="8">
    <source>
        <dbReference type="Proteomes" id="UP000567179"/>
    </source>
</evidence>